<dbReference type="SMART" id="SM00344">
    <property type="entry name" value="HTH_ASNC"/>
    <property type="match status" value="1"/>
</dbReference>
<dbReference type="AlphaFoldDB" id="A0A2N3KZV7"/>
<evidence type="ECO:0000256" key="1">
    <source>
        <dbReference type="ARBA" id="ARBA00023015"/>
    </source>
</evidence>
<dbReference type="InterPro" id="IPR019887">
    <property type="entry name" value="Tscrpt_reg_AsnC/Lrp_C"/>
</dbReference>
<evidence type="ECO:0000256" key="2">
    <source>
        <dbReference type="ARBA" id="ARBA00023125"/>
    </source>
</evidence>
<accession>A0A2N3KZV7</accession>
<dbReference type="InterPro" id="IPR011991">
    <property type="entry name" value="ArsR-like_HTH"/>
</dbReference>
<name>A0A2N3KZV7_9PROT</name>
<proteinExistence type="predicted"/>
<dbReference type="PANTHER" id="PTHR30154">
    <property type="entry name" value="LEUCINE-RESPONSIVE REGULATORY PROTEIN"/>
    <property type="match status" value="1"/>
</dbReference>
<dbReference type="GO" id="GO:0043200">
    <property type="term" value="P:response to amino acid"/>
    <property type="evidence" value="ECO:0007669"/>
    <property type="project" value="TreeGrafter"/>
</dbReference>
<dbReference type="EMBL" id="NWTK01000001">
    <property type="protein sequence ID" value="PKR56101.1"/>
    <property type="molecule type" value="Genomic_DNA"/>
</dbReference>
<dbReference type="InterPro" id="IPR036390">
    <property type="entry name" value="WH_DNA-bd_sf"/>
</dbReference>
<dbReference type="PANTHER" id="PTHR30154:SF34">
    <property type="entry name" value="TRANSCRIPTIONAL REGULATOR AZLB"/>
    <property type="match status" value="1"/>
</dbReference>
<keyword evidence="3" id="KW-0804">Transcription</keyword>
<feature type="domain" description="HTH asnC-type" evidence="4">
    <location>
        <begin position="6"/>
        <end position="67"/>
    </location>
</feature>
<dbReference type="CDD" id="cd00090">
    <property type="entry name" value="HTH_ARSR"/>
    <property type="match status" value="1"/>
</dbReference>
<dbReference type="RefSeq" id="WP_101264090.1">
    <property type="nucleotide sequence ID" value="NZ_NWTK01000001.1"/>
</dbReference>
<dbReference type="GO" id="GO:0005829">
    <property type="term" value="C:cytosol"/>
    <property type="evidence" value="ECO:0007669"/>
    <property type="project" value="TreeGrafter"/>
</dbReference>
<dbReference type="SUPFAM" id="SSF54909">
    <property type="entry name" value="Dimeric alpha+beta barrel"/>
    <property type="match status" value="1"/>
</dbReference>
<dbReference type="GO" id="GO:0043565">
    <property type="term" value="F:sequence-specific DNA binding"/>
    <property type="evidence" value="ECO:0007669"/>
    <property type="project" value="InterPro"/>
</dbReference>
<dbReference type="PRINTS" id="PR00033">
    <property type="entry name" value="HTHASNC"/>
</dbReference>
<dbReference type="Pfam" id="PF01037">
    <property type="entry name" value="AsnC_trans_reg"/>
    <property type="match status" value="1"/>
</dbReference>
<dbReference type="GO" id="GO:0006355">
    <property type="term" value="P:regulation of DNA-templated transcription"/>
    <property type="evidence" value="ECO:0007669"/>
    <property type="project" value="UniProtKB-ARBA"/>
</dbReference>
<dbReference type="InterPro" id="IPR019885">
    <property type="entry name" value="Tscrpt_reg_HTH_AsnC-type_CS"/>
</dbReference>
<dbReference type="InterPro" id="IPR036388">
    <property type="entry name" value="WH-like_DNA-bd_sf"/>
</dbReference>
<protein>
    <submittedName>
        <fullName evidence="5">AsnC family transcriptional regulator</fullName>
    </submittedName>
</protein>
<dbReference type="InterPro" id="IPR011008">
    <property type="entry name" value="Dimeric_a/b-barrel"/>
</dbReference>
<dbReference type="SUPFAM" id="SSF46785">
    <property type="entry name" value="Winged helix' DNA-binding domain"/>
    <property type="match status" value="1"/>
</dbReference>
<dbReference type="InterPro" id="IPR000485">
    <property type="entry name" value="AsnC-type_HTH_dom"/>
</dbReference>
<evidence type="ECO:0000313" key="5">
    <source>
        <dbReference type="EMBL" id="PKR56101.1"/>
    </source>
</evidence>
<dbReference type="OrthoDB" id="9813313at2"/>
<organism evidence="5 6">
    <name type="scientific">Thalassospira marina</name>
    <dbReference type="NCBI Taxonomy" id="2048283"/>
    <lineage>
        <taxon>Bacteria</taxon>
        <taxon>Pseudomonadati</taxon>
        <taxon>Pseudomonadota</taxon>
        <taxon>Alphaproteobacteria</taxon>
        <taxon>Rhodospirillales</taxon>
        <taxon>Thalassospiraceae</taxon>
        <taxon>Thalassospira</taxon>
    </lineage>
</organism>
<dbReference type="InterPro" id="IPR019888">
    <property type="entry name" value="Tscrpt_reg_AsnC-like"/>
</dbReference>
<dbReference type="Gene3D" id="3.30.70.920">
    <property type="match status" value="1"/>
</dbReference>
<dbReference type="Gene3D" id="1.10.10.10">
    <property type="entry name" value="Winged helix-like DNA-binding domain superfamily/Winged helix DNA-binding domain"/>
    <property type="match status" value="1"/>
</dbReference>
<dbReference type="Proteomes" id="UP000233597">
    <property type="component" value="Unassembled WGS sequence"/>
</dbReference>
<sequence>MPQIEIDAKDRMIIDLLQQDGRLSNVDLAERINLSPSPCYRRVKRLEDAGVIENYGARINRHRAGLGLTVFTEVKVERHNRTNADALGEALCALPEVVSCFMVSGTADFMAEIVVADLAAYERLLSEKLLTLPMVADIRSNFALRSLKIDGPLSVSQTLKQRE</sequence>
<reference evidence="5 6" key="1">
    <citation type="submission" date="2017-09" db="EMBL/GenBank/DDBJ databases">
        <title>Biodiversity and function of Thalassospira species in the particle-attached aromatic-hydrocarbon-degrading consortia from the surface seawater of the South China Sea.</title>
        <authorList>
            <person name="Dong C."/>
            <person name="Liu R."/>
            <person name="Shao Z."/>
        </authorList>
    </citation>
    <scope>NUCLEOTIDE SEQUENCE [LARGE SCALE GENOMIC DNA]</scope>
    <source>
        <strain evidence="5 6">CSC1P2</strain>
    </source>
</reference>
<evidence type="ECO:0000256" key="3">
    <source>
        <dbReference type="ARBA" id="ARBA00023163"/>
    </source>
</evidence>
<dbReference type="Pfam" id="PF13412">
    <property type="entry name" value="HTH_24"/>
    <property type="match status" value="1"/>
</dbReference>
<evidence type="ECO:0000313" key="6">
    <source>
        <dbReference type="Proteomes" id="UP000233597"/>
    </source>
</evidence>
<dbReference type="FunFam" id="1.10.10.10:FF:000186">
    <property type="entry name" value="AsnC family transcriptional regulator"/>
    <property type="match status" value="1"/>
</dbReference>
<keyword evidence="1" id="KW-0805">Transcription regulation</keyword>
<gene>
    <name evidence="5" type="ORF">COO20_02540</name>
</gene>
<comment type="caution">
    <text evidence="5">The sequence shown here is derived from an EMBL/GenBank/DDBJ whole genome shotgun (WGS) entry which is preliminary data.</text>
</comment>
<evidence type="ECO:0000259" key="4">
    <source>
        <dbReference type="PROSITE" id="PS50956"/>
    </source>
</evidence>
<dbReference type="PROSITE" id="PS00519">
    <property type="entry name" value="HTH_ASNC_1"/>
    <property type="match status" value="1"/>
</dbReference>
<keyword evidence="2" id="KW-0238">DNA-binding</keyword>
<dbReference type="PROSITE" id="PS50956">
    <property type="entry name" value="HTH_ASNC_2"/>
    <property type="match status" value="1"/>
</dbReference>